<evidence type="ECO:0000313" key="3">
    <source>
        <dbReference type="EMBL" id="OBS10369.1"/>
    </source>
</evidence>
<evidence type="ECO:0000256" key="1">
    <source>
        <dbReference type="SAM" id="MobiDB-lite"/>
    </source>
</evidence>
<comment type="caution">
    <text evidence="3">The sequence shown here is derived from an EMBL/GenBank/DDBJ whole genome shotgun (WGS) entry which is preliminary data.</text>
</comment>
<evidence type="ECO:0000313" key="4">
    <source>
        <dbReference type="Proteomes" id="UP000029273"/>
    </source>
</evidence>
<keyword evidence="4" id="KW-1185">Reference proteome</keyword>
<dbReference type="InterPro" id="IPR046612">
    <property type="entry name" value="DUF6671"/>
</dbReference>
<gene>
    <name evidence="3" type="ORF">Thpro_020085</name>
</gene>
<dbReference type="Proteomes" id="UP000029273">
    <property type="component" value="Unassembled WGS sequence"/>
</dbReference>
<feature type="region of interest" description="Disordered" evidence="1">
    <location>
        <begin position="262"/>
        <end position="284"/>
    </location>
</feature>
<dbReference type="SUPFAM" id="SSF144020">
    <property type="entry name" value="FdhE-like"/>
    <property type="match status" value="1"/>
</dbReference>
<organism evidence="3 4">
    <name type="scientific">Acidihalobacter prosperus</name>
    <dbReference type="NCBI Taxonomy" id="160660"/>
    <lineage>
        <taxon>Bacteria</taxon>
        <taxon>Pseudomonadati</taxon>
        <taxon>Pseudomonadota</taxon>
        <taxon>Gammaproteobacteria</taxon>
        <taxon>Chromatiales</taxon>
        <taxon>Ectothiorhodospiraceae</taxon>
        <taxon>Acidihalobacter</taxon>
    </lineage>
</organism>
<dbReference type="EMBL" id="JQSG02000001">
    <property type="protein sequence ID" value="OBS10369.1"/>
    <property type="molecule type" value="Genomic_DNA"/>
</dbReference>
<dbReference type="AlphaFoldDB" id="A0A1A6C744"/>
<proteinExistence type="predicted"/>
<dbReference type="InterPro" id="IPR024064">
    <property type="entry name" value="FdhE-like_sf"/>
</dbReference>
<sequence length="284" mass="30612">MKPQPYRGRQVVLPTLHAKSQAIAPAFAERLGAQVVEHPCDTDRFGTFSGEVAREGTALDAARRKVAQAFADTDAELALASEGSFGPHPETGFIPAGQELLHFADRARDFALTVSLTTAETNYRMAEVDSLDALTEFAQRARFPSHALILATGPRDARRRVLKGIRDETALAQAFANLLRESGETAVWVETDMRASHNPTRMAAIAQLAQTLATRLDTPCPACGLPGWGQVDALTGLPCAWCGTPTRLVHSVVHGCVKCGHSERRERPDGRATADPGHCPECNP</sequence>
<evidence type="ECO:0000259" key="2">
    <source>
        <dbReference type="Pfam" id="PF20376"/>
    </source>
</evidence>
<reference evidence="3 4" key="1">
    <citation type="journal article" date="2014" name="Genome Announc.">
        <title>Draft Genome Sequence of the Iron-Oxidizing, Acidophilic, and Halotolerant 'Thiobacillus prosperus' Type Strain DSM 5130.</title>
        <authorList>
            <person name="Ossandon F.J."/>
            <person name="Cardenas J.P."/>
            <person name="Corbett M."/>
            <person name="Quatrini R."/>
            <person name="Holmes D.S."/>
            <person name="Watkin E."/>
        </authorList>
    </citation>
    <scope>NUCLEOTIDE SEQUENCE [LARGE SCALE GENOMIC DNA]</scope>
    <source>
        <strain evidence="3 4">DSM 5130</strain>
    </source>
</reference>
<accession>A0A1A6C744</accession>
<protein>
    <recommendedName>
        <fullName evidence="2">DUF6671 domain-containing protein</fullName>
    </recommendedName>
</protein>
<feature type="domain" description="DUF6671" evidence="2">
    <location>
        <begin position="65"/>
        <end position="284"/>
    </location>
</feature>
<name>A0A1A6C744_9GAMM</name>
<feature type="compositionally biased region" description="Basic and acidic residues" evidence="1">
    <location>
        <begin position="262"/>
        <end position="272"/>
    </location>
</feature>
<dbReference type="Pfam" id="PF20376">
    <property type="entry name" value="DUF6671"/>
    <property type="match status" value="1"/>
</dbReference>
<dbReference type="RefSeq" id="WP_038087430.1">
    <property type="nucleotide sequence ID" value="NZ_JQSG02000001.1"/>
</dbReference>
<dbReference type="STRING" id="160660.BJI67_09665"/>
<dbReference type="OrthoDB" id="9793837at2"/>